<dbReference type="Proteomes" id="UP000198564">
    <property type="component" value="Unassembled WGS sequence"/>
</dbReference>
<keyword evidence="3" id="KW-1185">Reference proteome</keyword>
<accession>A0A1H6UFC5</accession>
<dbReference type="EMBL" id="FNYW01000027">
    <property type="protein sequence ID" value="SEI86860.1"/>
    <property type="molecule type" value="Genomic_DNA"/>
</dbReference>
<protein>
    <submittedName>
        <fullName evidence="2">Uncharacterized protein</fullName>
    </submittedName>
</protein>
<keyword evidence="1" id="KW-0472">Membrane</keyword>
<feature type="transmembrane region" description="Helical" evidence="1">
    <location>
        <begin position="20"/>
        <end position="44"/>
    </location>
</feature>
<evidence type="ECO:0000313" key="3">
    <source>
        <dbReference type="Proteomes" id="UP000198564"/>
    </source>
</evidence>
<proteinExistence type="predicted"/>
<gene>
    <name evidence="2" type="ORF">SAMN04488113_12715</name>
</gene>
<name>A0A1H6UFC5_9LACT</name>
<dbReference type="RefSeq" id="WP_091635417.1">
    <property type="nucleotide sequence ID" value="NZ_FNYW01000027.1"/>
</dbReference>
<evidence type="ECO:0000313" key="2">
    <source>
        <dbReference type="EMBL" id="SEI86860.1"/>
    </source>
</evidence>
<dbReference type="AlphaFoldDB" id="A0A1H6UFC5"/>
<keyword evidence="1" id="KW-1133">Transmembrane helix</keyword>
<sequence>MLLGRLIGTLGLEAQTANLIISVISTGGVYAAAAIWPVIAPFIVTIKGITAIAGITAISGF</sequence>
<reference evidence="3" key="1">
    <citation type="submission" date="2016-10" db="EMBL/GenBank/DDBJ databases">
        <authorList>
            <person name="Varghese N."/>
            <person name="Submissions S."/>
        </authorList>
    </citation>
    <scope>NUCLEOTIDE SEQUENCE [LARGE SCALE GENOMIC DNA]</scope>
    <source>
        <strain evidence="3">DSM 25751</strain>
    </source>
</reference>
<organism evidence="2 3">
    <name type="scientific">Alkalibacterium gilvum</name>
    <dbReference type="NCBI Taxonomy" id="1130080"/>
    <lineage>
        <taxon>Bacteria</taxon>
        <taxon>Bacillati</taxon>
        <taxon>Bacillota</taxon>
        <taxon>Bacilli</taxon>
        <taxon>Lactobacillales</taxon>
        <taxon>Carnobacteriaceae</taxon>
        <taxon>Alkalibacterium</taxon>
    </lineage>
</organism>
<dbReference type="STRING" id="1130080.SAMN04488113_12715"/>
<keyword evidence="1" id="KW-0812">Transmembrane</keyword>
<evidence type="ECO:0000256" key="1">
    <source>
        <dbReference type="SAM" id="Phobius"/>
    </source>
</evidence>